<dbReference type="NCBIfam" id="TIGR02595">
    <property type="entry name" value="PEP_CTERM"/>
    <property type="match status" value="1"/>
</dbReference>
<proteinExistence type="predicted"/>
<feature type="chain" id="PRO_5038114010" description="Ice-binding protein C-terminal domain-containing protein" evidence="1">
    <location>
        <begin position="30"/>
        <end position="216"/>
    </location>
</feature>
<dbReference type="KEGG" id="rsin:B6N60_01756"/>
<sequence>MFNFKSQLLGVAAVLPVAAAVSFAGSAQAGVVGTLSFADGTDDWFSEVAPGAGDTFSVKFNPFNINFVTTQNGYFTPPFDGSPVQGVANSEAEFKWVSTLGSSYTYELVNDLVFQFTNGAKLTWGIGTKFIGFHNTNNSLQFDLAPNQLVPLVENIGETDFSLFASALQFSDINTLGGGSYNGSVALQVPEPATILGLGLVGAGMTFARRRKLVKA</sequence>
<name>A0A975Y4E1_9NOST</name>
<reference evidence="3" key="1">
    <citation type="submission" date="2017-04" db="EMBL/GenBank/DDBJ databases">
        <title>Genome deletions in a multicellular cyanobacterial endosymbiont for morphological adaptation in marine diatoms.</title>
        <authorList>
            <person name="Wang Y."/>
            <person name="Gao H."/>
            <person name="Li R."/>
            <person name="Xu X."/>
        </authorList>
    </citation>
    <scope>NUCLEOTIDE SEQUENCE</scope>
    <source>
        <strain evidence="3">FACHB 800</strain>
    </source>
</reference>
<gene>
    <name evidence="3" type="ORF">B6N60_01756</name>
</gene>
<keyword evidence="1" id="KW-0732">Signal</keyword>
<evidence type="ECO:0000256" key="1">
    <source>
        <dbReference type="SAM" id="SignalP"/>
    </source>
</evidence>
<organism evidence="3 4">
    <name type="scientific">Richelia sinica FACHB-800</name>
    <dbReference type="NCBI Taxonomy" id="1357546"/>
    <lineage>
        <taxon>Bacteria</taxon>
        <taxon>Bacillati</taxon>
        <taxon>Cyanobacteriota</taxon>
        <taxon>Cyanophyceae</taxon>
        <taxon>Nostocales</taxon>
        <taxon>Nostocaceae</taxon>
        <taxon>Richelia</taxon>
    </lineage>
</organism>
<keyword evidence="4" id="KW-1185">Reference proteome</keyword>
<protein>
    <recommendedName>
        <fullName evidence="2">Ice-binding protein C-terminal domain-containing protein</fullName>
    </recommendedName>
</protein>
<dbReference type="EMBL" id="CP021056">
    <property type="protein sequence ID" value="QXE23067.1"/>
    <property type="molecule type" value="Genomic_DNA"/>
</dbReference>
<evidence type="ECO:0000259" key="2">
    <source>
        <dbReference type="Pfam" id="PF07589"/>
    </source>
</evidence>
<dbReference type="Proteomes" id="UP000683511">
    <property type="component" value="Chromosome"/>
</dbReference>
<dbReference type="InterPro" id="IPR013424">
    <property type="entry name" value="Ice-binding_C"/>
</dbReference>
<evidence type="ECO:0000313" key="4">
    <source>
        <dbReference type="Proteomes" id="UP000683511"/>
    </source>
</evidence>
<evidence type="ECO:0000313" key="3">
    <source>
        <dbReference type="EMBL" id="QXE23067.1"/>
    </source>
</evidence>
<dbReference type="Pfam" id="PF07589">
    <property type="entry name" value="PEP-CTERM"/>
    <property type="match status" value="1"/>
</dbReference>
<accession>A0A975Y4E1</accession>
<feature type="domain" description="Ice-binding protein C-terminal" evidence="2">
    <location>
        <begin position="188"/>
        <end position="212"/>
    </location>
</feature>
<dbReference type="AlphaFoldDB" id="A0A975Y4E1"/>
<dbReference type="RefSeq" id="WP_190606480.1">
    <property type="nucleotide sequence ID" value="NZ_CP021056.1"/>
</dbReference>
<feature type="signal peptide" evidence="1">
    <location>
        <begin position="1"/>
        <end position="29"/>
    </location>
</feature>